<feature type="compositionally biased region" description="Basic and acidic residues" evidence="2">
    <location>
        <begin position="150"/>
        <end position="160"/>
    </location>
</feature>
<accession>A0AAW3BXG6</accession>
<dbReference type="EMBL" id="JBAMZN010000021">
    <property type="protein sequence ID" value="KAL0525845.1"/>
    <property type="molecule type" value="Genomic_DNA"/>
</dbReference>
<evidence type="ECO:0000313" key="4">
    <source>
        <dbReference type="Proteomes" id="UP001501274"/>
    </source>
</evidence>
<reference evidence="3 4" key="1">
    <citation type="submission" date="2024-02" db="EMBL/GenBank/DDBJ databases">
        <title>FIRST GENOME SEQUENCES OF Leishmania (Viannia) shawi, Leishmania (Viannia) lindenbergi AND Leishmania (Viannia) utingensis.</title>
        <authorList>
            <person name="Resadore F."/>
            <person name="Custodio M.G.F."/>
            <person name="Boite M.C."/>
            <person name="Cupolillo E."/>
            <person name="Ferreira G.E.M."/>
        </authorList>
    </citation>
    <scope>NUCLEOTIDE SEQUENCE [LARGE SCALE GENOMIC DNA]</scope>
    <source>
        <strain evidence="3 4">MDAS/BR/1979/M5533</strain>
    </source>
</reference>
<organism evidence="3 4">
    <name type="scientific">Leishmania naiffi</name>
    <dbReference type="NCBI Taxonomy" id="5678"/>
    <lineage>
        <taxon>Eukaryota</taxon>
        <taxon>Discoba</taxon>
        <taxon>Euglenozoa</taxon>
        <taxon>Kinetoplastea</taxon>
        <taxon>Metakinetoplastina</taxon>
        <taxon>Trypanosomatida</taxon>
        <taxon>Trypanosomatidae</taxon>
        <taxon>Leishmaniinae</taxon>
        <taxon>Leishmania</taxon>
        <taxon>Leishmania naiffi species complex</taxon>
    </lineage>
</organism>
<protein>
    <submittedName>
        <fullName evidence="3">Uncharacterized protein</fullName>
    </submittedName>
</protein>
<dbReference type="Proteomes" id="UP001501274">
    <property type="component" value="Unassembled WGS sequence"/>
</dbReference>
<feature type="coiled-coil region" evidence="1">
    <location>
        <begin position="419"/>
        <end position="446"/>
    </location>
</feature>
<feature type="compositionally biased region" description="Low complexity" evidence="2">
    <location>
        <begin position="50"/>
        <end position="69"/>
    </location>
</feature>
<feature type="compositionally biased region" description="Basic residues" evidence="2">
    <location>
        <begin position="318"/>
        <end position="329"/>
    </location>
</feature>
<feature type="region of interest" description="Disordered" evidence="2">
    <location>
        <begin position="191"/>
        <end position="226"/>
    </location>
</feature>
<evidence type="ECO:0000313" key="3">
    <source>
        <dbReference type="EMBL" id="KAL0525845.1"/>
    </source>
</evidence>
<feature type="region of interest" description="Disordered" evidence="2">
    <location>
        <begin position="150"/>
        <end position="178"/>
    </location>
</feature>
<feature type="region of interest" description="Disordered" evidence="2">
    <location>
        <begin position="44"/>
        <end position="69"/>
    </location>
</feature>
<evidence type="ECO:0000256" key="2">
    <source>
        <dbReference type="SAM" id="MobiDB-lite"/>
    </source>
</evidence>
<gene>
    <name evidence="3" type="ORF">Q4I28_003169</name>
</gene>
<keyword evidence="1" id="KW-0175">Coiled coil</keyword>
<sequence length="559" mass="61044">MTSTQRVRDFAGDILAFHETHHDALKGTLERDLHGNLPRHLRSEILQENTAPSRPPTTGTPRSSSYRTPQWAELSECLHEVSLAPFSDADAPRVVESRAVPLSRSSSTTTSSLPEYQVVKRLADLSQACDVDPEAVAAALQEAEKVLEAPTDAGRDREYAPRGSATAVERSAAKARLPPGGVQVTTVSVAHSEEDLHSPRPRHHHHHHHHHRRRQDHHCDGSCTRSPDRVATAAGLGATSGCHCLFPWGWPTLPCPVRAGTNISADNPANLHMSSGTAEIIDPAMRWYDVYYAWMLYYQQLYAVQVLQGRQQQCAKQGKRQSCRSHHGRHGDSHPASSGPEVLTGDQEDGTRCVHVERHSRAAAQADRGDVAQGGGCGVAEASPLMNAQPIFHHCPVSPQKPRAQTCTPRALQVSGEKTAKRDDEAARLRAELRHLKEEYATLSSYLGDLGGEGAQFLTCGDRHVRHSATASAAGAILAEPHPARPPAPVALRAKGGKRFGSRDDADPMPHYGSLAPAETWQSLSERQRSKALAPVPHVRTGRGSSPQRFSHQRPQWRH</sequence>
<proteinExistence type="predicted"/>
<comment type="caution">
    <text evidence="3">The sequence shown here is derived from an EMBL/GenBank/DDBJ whole genome shotgun (WGS) entry which is preliminary data.</text>
</comment>
<evidence type="ECO:0000256" key="1">
    <source>
        <dbReference type="SAM" id="Coils"/>
    </source>
</evidence>
<feature type="region of interest" description="Disordered" evidence="2">
    <location>
        <begin position="318"/>
        <end position="351"/>
    </location>
</feature>
<name>A0AAW3BXG6_9TRYP</name>
<keyword evidence="4" id="KW-1185">Reference proteome</keyword>
<feature type="compositionally biased region" description="Basic residues" evidence="2">
    <location>
        <begin position="199"/>
        <end position="216"/>
    </location>
</feature>
<dbReference type="AlphaFoldDB" id="A0AAW3BXG6"/>
<feature type="region of interest" description="Disordered" evidence="2">
    <location>
        <begin position="476"/>
        <end position="559"/>
    </location>
</feature>